<reference evidence="2" key="1">
    <citation type="submission" date="2013-02" db="EMBL/GenBank/DDBJ databases">
        <authorList>
            <person name="Hughes D."/>
        </authorList>
    </citation>
    <scope>NUCLEOTIDE SEQUENCE</scope>
    <source>
        <strain>Durham</strain>
        <strain evidence="2">NC isolate 2 -- Noor lab</strain>
    </source>
</reference>
<proteinExistence type="predicted"/>
<dbReference type="HOGENOM" id="CLU_1534298_0_0_1"/>
<sequence>MCFCGLNKADFQNFNNNLRKFEEKFILNLAYEVEFQEQVKPVLLQSIKAEMDLAEKNNLSRKDIKLNEEKQQLKTELNLNVDQIKQGVGTTNGNTSRTFFNNYPIVSRILAISEDLLKRFYIILNVLNAKQNMKADLFEEFLKSTSLILKNWYPCTSLEELEKKVKNWEKMEEKE</sequence>
<accession>T1GKF3</accession>
<dbReference type="STRING" id="36166.T1GKF3"/>
<dbReference type="EMBL" id="CAQQ02093029">
    <property type="status" value="NOT_ANNOTATED_CDS"/>
    <property type="molecule type" value="Genomic_DNA"/>
</dbReference>
<dbReference type="Proteomes" id="UP000015102">
    <property type="component" value="Unassembled WGS sequence"/>
</dbReference>
<reference evidence="1" key="2">
    <citation type="submission" date="2015-06" db="UniProtKB">
        <authorList>
            <consortium name="EnsemblMetazoa"/>
        </authorList>
    </citation>
    <scope>IDENTIFICATION</scope>
</reference>
<protein>
    <submittedName>
        <fullName evidence="1">Uncharacterized protein</fullName>
    </submittedName>
</protein>
<keyword evidence="2" id="KW-1185">Reference proteome</keyword>
<evidence type="ECO:0000313" key="2">
    <source>
        <dbReference type="Proteomes" id="UP000015102"/>
    </source>
</evidence>
<organism evidence="1 2">
    <name type="scientific">Megaselia scalaris</name>
    <name type="common">Humpbacked fly</name>
    <name type="synonym">Phora scalaris</name>
    <dbReference type="NCBI Taxonomy" id="36166"/>
    <lineage>
        <taxon>Eukaryota</taxon>
        <taxon>Metazoa</taxon>
        <taxon>Ecdysozoa</taxon>
        <taxon>Arthropoda</taxon>
        <taxon>Hexapoda</taxon>
        <taxon>Insecta</taxon>
        <taxon>Pterygota</taxon>
        <taxon>Neoptera</taxon>
        <taxon>Endopterygota</taxon>
        <taxon>Diptera</taxon>
        <taxon>Brachycera</taxon>
        <taxon>Muscomorpha</taxon>
        <taxon>Platypezoidea</taxon>
        <taxon>Phoridae</taxon>
        <taxon>Megaseliini</taxon>
        <taxon>Megaselia</taxon>
    </lineage>
</organism>
<name>T1GKF3_MEGSC</name>
<dbReference type="EnsemblMetazoa" id="MESCA003976-RA">
    <property type="protein sequence ID" value="MESCA003976-PA"/>
    <property type="gene ID" value="MESCA003976"/>
</dbReference>
<evidence type="ECO:0000313" key="1">
    <source>
        <dbReference type="EnsemblMetazoa" id="MESCA003976-PA"/>
    </source>
</evidence>
<dbReference type="AlphaFoldDB" id="T1GKF3"/>